<dbReference type="AlphaFoldDB" id="A0A151XAP1"/>
<evidence type="ECO:0000313" key="1">
    <source>
        <dbReference type="EMBL" id="KYQ57424.1"/>
    </source>
</evidence>
<name>A0A151XAP1_9HYME</name>
<evidence type="ECO:0000313" key="2">
    <source>
        <dbReference type="Proteomes" id="UP000075809"/>
    </source>
</evidence>
<dbReference type="EMBL" id="KQ982335">
    <property type="protein sequence ID" value="KYQ57424.1"/>
    <property type="molecule type" value="Genomic_DNA"/>
</dbReference>
<dbReference type="Proteomes" id="UP000075809">
    <property type="component" value="Unassembled WGS sequence"/>
</dbReference>
<reference evidence="1 2" key="1">
    <citation type="submission" date="2015-09" db="EMBL/GenBank/DDBJ databases">
        <title>Trachymyrmex zeteki WGS genome.</title>
        <authorList>
            <person name="Nygaard S."/>
            <person name="Hu H."/>
            <person name="Boomsma J."/>
            <person name="Zhang G."/>
        </authorList>
    </citation>
    <scope>NUCLEOTIDE SEQUENCE [LARGE SCALE GENOMIC DNA]</scope>
    <source>
        <strain evidence="1">Tzet28-1</strain>
        <tissue evidence="1">Whole body</tissue>
    </source>
</reference>
<gene>
    <name evidence="1" type="ORF">ALC60_03385</name>
</gene>
<organism evidence="1 2">
    <name type="scientific">Mycetomoellerius zeteki</name>
    <dbReference type="NCBI Taxonomy" id="64791"/>
    <lineage>
        <taxon>Eukaryota</taxon>
        <taxon>Metazoa</taxon>
        <taxon>Ecdysozoa</taxon>
        <taxon>Arthropoda</taxon>
        <taxon>Hexapoda</taxon>
        <taxon>Insecta</taxon>
        <taxon>Pterygota</taxon>
        <taxon>Neoptera</taxon>
        <taxon>Endopterygota</taxon>
        <taxon>Hymenoptera</taxon>
        <taxon>Apocrita</taxon>
        <taxon>Aculeata</taxon>
        <taxon>Formicoidea</taxon>
        <taxon>Formicidae</taxon>
        <taxon>Myrmicinae</taxon>
        <taxon>Mycetomoellerius</taxon>
    </lineage>
</organism>
<protein>
    <submittedName>
        <fullName evidence="1">Uncharacterized protein</fullName>
    </submittedName>
</protein>
<accession>A0A151XAP1</accession>
<keyword evidence="2" id="KW-1185">Reference proteome</keyword>
<sequence>MFHICHSVDSSVIPRRIILLPGSQRGTAWSIRLMTVRLFGVHAAEPRLDIADPWRFTIHEEVAEERRDRYLNERTAR</sequence>
<proteinExistence type="predicted"/>